<dbReference type="InterPro" id="IPR051873">
    <property type="entry name" value="KNR4/SMI1_regulator"/>
</dbReference>
<evidence type="ECO:0000313" key="3">
    <source>
        <dbReference type="Proteomes" id="UP000465846"/>
    </source>
</evidence>
<dbReference type="SUPFAM" id="SSF160631">
    <property type="entry name" value="SMI1/KNR4-like"/>
    <property type="match status" value="1"/>
</dbReference>
<reference evidence="2 3" key="1">
    <citation type="submission" date="2020-02" db="EMBL/GenBank/DDBJ databases">
        <title>Whole genome sequence of Halogeometricum borinquense strain wsp4.</title>
        <authorList>
            <person name="Verma D.K."/>
            <person name="Gopal K."/>
            <person name="Prasad E.S."/>
        </authorList>
    </citation>
    <scope>NUCLEOTIDE SEQUENCE [LARGE SCALE GENOMIC DNA]</scope>
    <source>
        <strain evidence="3">wsp4</strain>
    </source>
</reference>
<dbReference type="PANTHER" id="PTHR47432">
    <property type="entry name" value="CELL WALL ASSEMBLY REGULATOR SMI1"/>
    <property type="match status" value="1"/>
</dbReference>
<evidence type="ECO:0000259" key="1">
    <source>
        <dbReference type="SMART" id="SM00860"/>
    </source>
</evidence>
<dbReference type="GeneID" id="44079357"/>
<gene>
    <name evidence="2" type="ORF">G3I44_08110</name>
</gene>
<dbReference type="InterPro" id="IPR037883">
    <property type="entry name" value="Knr4/Smi1-like_sf"/>
</dbReference>
<accession>A0A6C0UFT9</accession>
<dbReference type="Gene3D" id="3.40.1580.10">
    <property type="entry name" value="SMI1/KNR4-like"/>
    <property type="match status" value="1"/>
</dbReference>
<organism evidence="2 3">
    <name type="scientific">Halogeometricum borinquense</name>
    <dbReference type="NCBI Taxonomy" id="60847"/>
    <lineage>
        <taxon>Archaea</taxon>
        <taxon>Methanobacteriati</taxon>
        <taxon>Methanobacteriota</taxon>
        <taxon>Stenosarchaea group</taxon>
        <taxon>Halobacteria</taxon>
        <taxon>Halobacteriales</taxon>
        <taxon>Haloferacaceae</taxon>
        <taxon>Halogeometricum</taxon>
    </lineage>
</organism>
<protein>
    <recommendedName>
        <fullName evidence="1">Knr4/Smi1-like domain-containing protein</fullName>
    </recommendedName>
</protein>
<dbReference type="EMBL" id="CP048739">
    <property type="protein sequence ID" value="QIB74255.1"/>
    <property type="molecule type" value="Genomic_DNA"/>
</dbReference>
<feature type="domain" description="Knr4/Smi1-like" evidence="1">
    <location>
        <begin position="27"/>
        <end position="170"/>
    </location>
</feature>
<dbReference type="RefSeq" id="WP_163486191.1">
    <property type="nucleotide sequence ID" value="NZ_CP048739.1"/>
</dbReference>
<dbReference type="PANTHER" id="PTHR47432:SF1">
    <property type="entry name" value="CELL WALL ASSEMBLY REGULATOR SMI1"/>
    <property type="match status" value="1"/>
</dbReference>
<sequence>MRSTSECWHVIESWLAANGVDDVLAEPAPDADIAAVEETVDVTLPESFCTFLQTHNGQTTDSRPLLRRFGLYSTSAIISEWKRMTDLLRDGTFEGRLDDFDERFGRPGPEVRDVWWNDQWIPFARDAGGNLLCIDLDPSPAGSQGQIIVVWHDMPTRPVRASSFAEWFQGYATAIEEGELVYSERTHSMMSNSEEH</sequence>
<dbReference type="SMART" id="SM00860">
    <property type="entry name" value="SMI1_KNR4"/>
    <property type="match status" value="1"/>
</dbReference>
<name>A0A6C0UFT9_9EURY</name>
<dbReference type="Pfam" id="PF09346">
    <property type="entry name" value="SMI1_KNR4"/>
    <property type="match status" value="1"/>
</dbReference>
<evidence type="ECO:0000313" key="2">
    <source>
        <dbReference type="EMBL" id="QIB74255.1"/>
    </source>
</evidence>
<dbReference type="InterPro" id="IPR018958">
    <property type="entry name" value="Knr4/Smi1-like_dom"/>
</dbReference>
<proteinExistence type="predicted"/>
<dbReference type="Proteomes" id="UP000465846">
    <property type="component" value="Chromosome"/>
</dbReference>
<dbReference type="AlphaFoldDB" id="A0A6C0UFT9"/>